<dbReference type="EMBL" id="JAKRRY010000001">
    <property type="protein sequence ID" value="MCW8344714.1"/>
    <property type="molecule type" value="Genomic_DNA"/>
</dbReference>
<dbReference type="Proteomes" id="UP001155587">
    <property type="component" value="Unassembled WGS sequence"/>
</dbReference>
<dbReference type="AlphaFoldDB" id="A0A9X3CJS1"/>
<organism evidence="1 2">
    <name type="scientific">Vibrio qingdaonensis</name>
    <dbReference type="NCBI Taxonomy" id="2829491"/>
    <lineage>
        <taxon>Bacteria</taxon>
        <taxon>Pseudomonadati</taxon>
        <taxon>Pseudomonadota</taxon>
        <taxon>Gammaproteobacteria</taxon>
        <taxon>Vibrionales</taxon>
        <taxon>Vibrionaceae</taxon>
        <taxon>Vibrio</taxon>
    </lineage>
</organism>
<evidence type="ECO:0000313" key="2">
    <source>
        <dbReference type="Proteomes" id="UP001155587"/>
    </source>
</evidence>
<comment type="caution">
    <text evidence="1">The sequence shown here is derived from an EMBL/GenBank/DDBJ whole genome shotgun (WGS) entry which is preliminary data.</text>
</comment>
<reference evidence="1" key="1">
    <citation type="submission" date="2022-02" db="EMBL/GenBank/DDBJ databases">
        <title>Vibrio sp. nov, a new bacterium isolated from seawater.</title>
        <authorList>
            <person name="Yuan Y."/>
        </authorList>
    </citation>
    <scope>NUCLEOTIDE SEQUENCE</scope>
    <source>
        <strain evidence="1">ZSDZ65</strain>
    </source>
</reference>
<sequence length="61" mass="7203">MYTFTIEGFCDWCQKPNYVTKHQYVDGKCHFSCEGCVNYAAMDVRQFNQAELEYRDSLCKS</sequence>
<proteinExistence type="predicted"/>
<dbReference type="RefSeq" id="WP_265673152.1">
    <property type="nucleotide sequence ID" value="NZ_JAKRRY010000001.1"/>
</dbReference>
<protein>
    <submittedName>
        <fullName evidence="1">Uncharacterized protein</fullName>
    </submittedName>
</protein>
<name>A0A9X3CJS1_9VIBR</name>
<evidence type="ECO:0000313" key="1">
    <source>
        <dbReference type="EMBL" id="MCW8344714.1"/>
    </source>
</evidence>
<keyword evidence="2" id="KW-1185">Reference proteome</keyword>
<accession>A0A9X3CJS1</accession>
<gene>
    <name evidence="1" type="ORF">MD535_01565</name>
</gene>